<dbReference type="OrthoDB" id="1352523at2"/>
<reference evidence="2 3" key="1">
    <citation type="submission" date="2019-04" db="EMBL/GenBank/DDBJ databases">
        <authorList>
            <person name="Jiang L."/>
        </authorList>
    </citation>
    <scope>NUCLEOTIDE SEQUENCE [LARGE SCALE GENOMIC DNA]</scope>
    <source>
        <strain evidence="2 3">YIM 131861</strain>
    </source>
</reference>
<evidence type="ECO:0000313" key="2">
    <source>
        <dbReference type="EMBL" id="THG35815.1"/>
    </source>
</evidence>
<dbReference type="EMBL" id="SSSN01000003">
    <property type="protein sequence ID" value="THG35815.1"/>
    <property type="molecule type" value="Genomic_DNA"/>
</dbReference>
<name>A0A4S4G0C0_9MICO</name>
<gene>
    <name evidence="2" type="ORF">E6C70_07255</name>
</gene>
<dbReference type="Proteomes" id="UP000307380">
    <property type="component" value="Unassembled WGS sequence"/>
</dbReference>
<organism evidence="2 3">
    <name type="scientific">Orlajensenia flava</name>
    <dbReference type="NCBI Taxonomy" id="2565934"/>
    <lineage>
        <taxon>Bacteria</taxon>
        <taxon>Bacillati</taxon>
        <taxon>Actinomycetota</taxon>
        <taxon>Actinomycetes</taxon>
        <taxon>Micrococcales</taxon>
        <taxon>Microbacteriaceae</taxon>
        <taxon>Orlajensenia</taxon>
    </lineage>
</organism>
<protein>
    <submittedName>
        <fullName evidence="2">Uncharacterized protein</fullName>
    </submittedName>
</protein>
<sequence length="168" mass="17634">MSRHRGRSTPFVWIKRYLVPEFVGTGASLLGAWSGYATTGSLVVAAIVGTLAETIGFYGVIAARTALGHARSGRVRASSPRSRGGVVALLTVRSIVAEFVPAEVVDTLAVRPLLLYAVPAATGSGLSGWLLGKLAADLVFYTIAVTSFEAGRRLILPHSLSTRKAHSS</sequence>
<dbReference type="RefSeq" id="WP_136423610.1">
    <property type="nucleotide sequence ID" value="NZ_SSSN01000003.1"/>
</dbReference>
<feature type="transmembrane region" description="Helical" evidence="1">
    <location>
        <begin position="42"/>
        <end position="63"/>
    </location>
</feature>
<accession>A0A4S4G0C0</accession>
<keyword evidence="3" id="KW-1185">Reference proteome</keyword>
<keyword evidence="1" id="KW-0472">Membrane</keyword>
<keyword evidence="1" id="KW-1133">Transmembrane helix</keyword>
<feature type="transmembrane region" description="Helical" evidence="1">
    <location>
        <begin position="12"/>
        <end position="36"/>
    </location>
</feature>
<evidence type="ECO:0000313" key="3">
    <source>
        <dbReference type="Proteomes" id="UP000307380"/>
    </source>
</evidence>
<evidence type="ECO:0000256" key="1">
    <source>
        <dbReference type="SAM" id="Phobius"/>
    </source>
</evidence>
<comment type="caution">
    <text evidence="2">The sequence shown here is derived from an EMBL/GenBank/DDBJ whole genome shotgun (WGS) entry which is preliminary data.</text>
</comment>
<keyword evidence="1" id="KW-0812">Transmembrane</keyword>
<proteinExistence type="predicted"/>
<dbReference type="AlphaFoldDB" id="A0A4S4G0C0"/>